<reference evidence="3" key="1">
    <citation type="journal article" date="2014" name="Front. Microbiol.">
        <title>High frequency of phylogenetically diverse reductive dehalogenase-homologous genes in deep subseafloor sedimentary metagenomes.</title>
        <authorList>
            <person name="Kawai M."/>
            <person name="Futagami T."/>
            <person name="Toyoda A."/>
            <person name="Takaki Y."/>
            <person name="Nishi S."/>
            <person name="Hori S."/>
            <person name="Arai W."/>
            <person name="Tsubouchi T."/>
            <person name="Morono Y."/>
            <person name="Uchiyama I."/>
            <person name="Ito T."/>
            <person name="Fujiyama A."/>
            <person name="Inagaki F."/>
            <person name="Takami H."/>
        </authorList>
    </citation>
    <scope>NUCLEOTIDE SEQUENCE</scope>
    <source>
        <strain evidence="3">Expedition CK06-06</strain>
    </source>
</reference>
<name>X1GDA6_9ZZZZ</name>
<accession>X1GDA6</accession>
<gene>
    <name evidence="3" type="ORF">S03H2_03686</name>
</gene>
<evidence type="ECO:0000259" key="2">
    <source>
        <dbReference type="Pfam" id="PF08335"/>
    </source>
</evidence>
<organism evidence="3">
    <name type="scientific">marine sediment metagenome</name>
    <dbReference type="NCBI Taxonomy" id="412755"/>
    <lineage>
        <taxon>unclassified sequences</taxon>
        <taxon>metagenomes</taxon>
        <taxon>ecological metagenomes</taxon>
    </lineage>
</organism>
<dbReference type="Gene3D" id="1.20.120.330">
    <property type="entry name" value="Nucleotidyltransferases domain 2"/>
    <property type="match status" value="1"/>
</dbReference>
<dbReference type="SUPFAM" id="SSF81593">
    <property type="entry name" value="Nucleotidyltransferase substrate binding subunit/domain"/>
    <property type="match status" value="1"/>
</dbReference>
<feature type="non-terminal residue" evidence="3">
    <location>
        <position position="95"/>
    </location>
</feature>
<evidence type="ECO:0000313" key="3">
    <source>
        <dbReference type="EMBL" id="GAH30998.1"/>
    </source>
</evidence>
<comment type="caution">
    <text evidence="3">The sequence shown here is derived from an EMBL/GenBank/DDBJ whole genome shotgun (WGS) entry which is preliminary data.</text>
</comment>
<dbReference type="GO" id="GO:0016779">
    <property type="term" value="F:nucleotidyltransferase activity"/>
    <property type="evidence" value="ECO:0007669"/>
    <property type="project" value="InterPro"/>
</dbReference>
<keyword evidence="1" id="KW-0808">Transferase</keyword>
<dbReference type="AlphaFoldDB" id="X1GDA6"/>
<dbReference type="EMBL" id="BARU01001388">
    <property type="protein sequence ID" value="GAH30998.1"/>
    <property type="molecule type" value="Genomic_DNA"/>
</dbReference>
<dbReference type="Pfam" id="PF08335">
    <property type="entry name" value="GlnD_UR_UTase"/>
    <property type="match status" value="1"/>
</dbReference>
<sequence>MGVGSEKFRKNFEKKVIHPYIFDKRDMYIKDMINEIHSRQEEAQKDTNLSNNIKEGVGGLRDIEMLILIYKAKYGIREPINARIFDTLIKLEPNH</sequence>
<evidence type="ECO:0000256" key="1">
    <source>
        <dbReference type="ARBA" id="ARBA00022679"/>
    </source>
</evidence>
<proteinExistence type="predicted"/>
<protein>
    <recommendedName>
        <fullName evidence="2">PII-uridylyltransferase/Glutamine-synthetase adenylyltransferase domain-containing protein</fullName>
    </recommendedName>
</protein>
<dbReference type="InterPro" id="IPR013546">
    <property type="entry name" value="PII_UdlTrfase/GS_AdlTrfase"/>
</dbReference>
<feature type="domain" description="PII-uridylyltransferase/Glutamine-synthetase adenylyltransferase" evidence="2">
    <location>
        <begin position="29"/>
        <end position="78"/>
    </location>
</feature>